<organism evidence="1 2">
    <name type="scientific">Puccinia sorghi</name>
    <dbReference type="NCBI Taxonomy" id="27349"/>
    <lineage>
        <taxon>Eukaryota</taxon>
        <taxon>Fungi</taxon>
        <taxon>Dikarya</taxon>
        <taxon>Basidiomycota</taxon>
        <taxon>Pucciniomycotina</taxon>
        <taxon>Pucciniomycetes</taxon>
        <taxon>Pucciniales</taxon>
        <taxon>Pucciniaceae</taxon>
        <taxon>Puccinia</taxon>
    </lineage>
</organism>
<dbReference type="STRING" id="27349.A0A0L6VLE3"/>
<proteinExistence type="predicted"/>
<sequence length="481" mass="54194">MAFCPTVICHRTGANQVQSNQEPLGLDSGYGHLFCDRGQRAGRNQLPEIRTFLLHLCHQLRGLCSSTRCDSQQISGKVLIRYICPSAMLPQPDSNTAVLVSYTFSPILSAVLSKPEILTDHKIWSVISQVMVHRSIHGPIQDKLPETSPGFFAPQDRPSSTLSGPNQTLKAVMTEIMKILDRSHINPSAGIQLQFVHDLVIHPTRENNWLSLTSILPALPSFLTSIQPGPAFLLRLAQTNSRPHHGSWRAYSLAWKNQRSRHFRTTSAYQVVLKPRRVFYSDDLIFNLYSPDFQTQCLDWLIPFIQFVPDSNEFLIPTSMCFKIIWRINSTSYGVAVRIGVANLTLAIWQDLMSQKAQPSNAISGPQNQPPTSPLVSMTAARHRFEQYLCVSLPFLAGLTYLWPRSMGESPAASSTNNERNRLLKASNLALALRELSRTLMQRNRGELNQSTFLIPTFKFLNPFGLRFTSWLLITQNPIKT</sequence>
<dbReference type="AlphaFoldDB" id="A0A0L6VLE3"/>
<dbReference type="OrthoDB" id="6513042at2759"/>
<reference evidence="1 2" key="1">
    <citation type="submission" date="2015-08" db="EMBL/GenBank/DDBJ databases">
        <title>Next Generation Sequencing and Analysis of the Genome of Puccinia sorghi L Schw, the Causal Agent of Maize Common Rust.</title>
        <authorList>
            <person name="Rochi L."/>
            <person name="Burguener G."/>
            <person name="Darino M."/>
            <person name="Turjanski A."/>
            <person name="Kreff E."/>
            <person name="Dieguez M.J."/>
            <person name="Sacco F."/>
        </authorList>
    </citation>
    <scope>NUCLEOTIDE SEQUENCE [LARGE SCALE GENOMIC DNA]</scope>
    <source>
        <strain evidence="1 2">RO10H11247</strain>
    </source>
</reference>
<name>A0A0L6VLE3_9BASI</name>
<comment type="caution">
    <text evidence="1">The sequence shown here is derived from an EMBL/GenBank/DDBJ whole genome shotgun (WGS) entry which is preliminary data.</text>
</comment>
<protein>
    <submittedName>
        <fullName evidence="1">Uncharacterized protein</fullName>
    </submittedName>
</protein>
<keyword evidence="2" id="KW-1185">Reference proteome</keyword>
<gene>
    <name evidence="1" type="ORF">VP01_140g5</name>
</gene>
<accession>A0A0L6VLE3</accession>
<dbReference type="EMBL" id="LAVV01004555">
    <property type="protein sequence ID" value="KNZ61372.1"/>
    <property type="molecule type" value="Genomic_DNA"/>
</dbReference>
<dbReference type="VEuPathDB" id="FungiDB:VP01_140g5"/>
<dbReference type="Proteomes" id="UP000037035">
    <property type="component" value="Unassembled WGS sequence"/>
</dbReference>
<evidence type="ECO:0000313" key="2">
    <source>
        <dbReference type="Proteomes" id="UP000037035"/>
    </source>
</evidence>
<evidence type="ECO:0000313" key="1">
    <source>
        <dbReference type="EMBL" id="KNZ61372.1"/>
    </source>
</evidence>